<evidence type="ECO:0000313" key="2">
    <source>
        <dbReference type="Proteomes" id="UP001141552"/>
    </source>
</evidence>
<proteinExistence type="predicted"/>
<dbReference type="AlphaFoldDB" id="A0A9Q0FZ98"/>
<dbReference type="Proteomes" id="UP001141552">
    <property type="component" value="Unassembled WGS sequence"/>
</dbReference>
<gene>
    <name evidence="1" type="ORF">Tsubulata_022055</name>
</gene>
<evidence type="ECO:0000313" key="1">
    <source>
        <dbReference type="EMBL" id="KAJ4840308.1"/>
    </source>
</evidence>
<name>A0A9Q0FZ98_9ROSI</name>
<keyword evidence="2" id="KW-1185">Reference proteome</keyword>
<protein>
    <submittedName>
        <fullName evidence="1">Uncharacterized protein</fullName>
    </submittedName>
</protein>
<reference evidence="1" key="1">
    <citation type="submission" date="2022-02" db="EMBL/GenBank/DDBJ databases">
        <authorList>
            <person name="Henning P.M."/>
            <person name="McCubbin A.G."/>
            <person name="Shore J.S."/>
        </authorList>
    </citation>
    <scope>NUCLEOTIDE SEQUENCE</scope>
    <source>
        <strain evidence="1">F60SS</strain>
        <tissue evidence="1">Leaves</tissue>
    </source>
</reference>
<dbReference type="EMBL" id="JAKUCV010003077">
    <property type="protein sequence ID" value="KAJ4840308.1"/>
    <property type="molecule type" value="Genomic_DNA"/>
</dbReference>
<organism evidence="1 2">
    <name type="scientific">Turnera subulata</name>
    <dbReference type="NCBI Taxonomy" id="218843"/>
    <lineage>
        <taxon>Eukaryota</taxon>
        <taxon>Viridiplantae</taxon>
        <taxon>Streptophyta</taxon>
        <taxon>Embryophyta</taxon>
        <taxon>Tracheophyta</taxon>
        <taxon>Spermatophyta</taxon>
        <taxon>Magnoliopsida</taxon>
        <taxon>eudicotyledons</taxon>
        <taxon>Gunneridae</taxon>
        <taxon>Pentapetalae</taxon>
        <taxon>rosids</taxon>
        <taxon>fabids</taxon>
        <taxon>Malpighiales</taxon>
        <taxon>Passifloraceae</taxon>
        <taxon>Turnera</taxon>
    </lineage>
</organism>
<comment type="caution">
    <text evidence="1">The sequence shown here is derived from an EMBL/GenBank/DDBJ whole genome shotgun (WGS) entry which is preliminary data.</text>
</comment>
<accession>A0A9Q0FZ98</accession>
<sequence length="77" mass="8817">MHIAKAIPASFQQQSMTATRNSRFTGFGLEGMDFQSQTAKALYHFQAQNYLHKAAWKNTGPILEYLKMDFRNLVDFG</sequence>
<feature type="non-terminal residue" evidence="1">
    <location>
        <position position="1"/>
    </location>
</feature>
<reference evidence="1" key="2">
    <citation type="journal article" date="2023" name="Plants (Basel)">
        <title>Annotation of the Turnera subulata (Passifloraceae) Draft Genome Reveals the S-Locus Evolved after the Divergence of Turneroideae from Passifloroideae in a Stepwise Manner.</title>
        <authorList>
            <person name="Henning P.M."/>
            <person name="Roalson E.H."/>
            <person name="Mir W."/>
            <person name="McCubbin A.G."/>
            <person name="Shore J.S."/>
        </authorList>
    </citation>
    <scope>NUCLEOTIDE SEQUENCE</scope>
    <source>
        <strain evidence="1">F60SS</strain>
    </source>
</reference>